<name>A0A8X7ZSS8_POPTO</name>
<evidence type="ECO:0000313" key="3">
    <source>
        <dbReference type="Proteomes" id="UP000886885"/>
    </source>
</evidence>
<organism evidence="2 3">
    <name type="scientific">Populus tomentosa</name>
    <name type="common">Chinese white poplar</name>
    <dbReference type="NCBI Taxonomy" id="118781"/>
    <lineage>
        <taxon>Eukaryota</taxon>
        <taxon>Viridiplantae</taxon>
        <taxon>Streptophyta</taxon>
        <taxon>Embryophyta</taxon>
        <taxon>Tracheophyta</taxon>
        <taxon>Spermatophyta</taxon>
        <taxon>Magnoliopsida</taxon>
        <taxon>eudicotyledons</taxon>
        <taxon>Gunneridae</taxon>
        <taxon>Pentapetalae</taxon>
        <taxon>rosids</taxon>
        <taxon>fabids</taxon>
        <taxon>Malpighiales</taxon>
        <taxon>Salicaceae</taxon>
        <taxon>Saliceae</taxon>
        <taxon>Populus</taxon>
    </lineage>
</organism>
<dbReference type="AlphaFoldDB" id="A0A8X7ZSS8"/>
<proteinExistence type="predicted"/>
<dbReference type="EMBL" id="JAAWWB010000009">
    <property type="protein sequence ID" value="KAG6774961.1"/>
    <property type="molecule type" value="Genomic_DNA"/>
</dbReference>
<dbReference type="OrthoDB" id="1934635at2759"/>
<evidence type="ECO:0000256" key="1">
    <source>
        <dbReference type="SAM" id="MobiDB-lite"/>
    </source>
</evidence>
<accession>A0A8X7ZSS8</accession>
<gene>
    <name evidence="2" type="ORF">POTOM_018379</name>
</gene>
<feature type="region of interest" description="Disordered" evidence="1">
    <location>
        <begin position="80"/>
        <end position="115"/>
    </location>
</feature>
<comment type="caution">
    <text evidence="2">The sequence shown here is derived from an EMBL/GenBank/DDBJ whole genome shotgun (WGS) entry which is preliminary data.</text>
</comment>
<sequence length="236" mass="26285">MLSSCNNLPEIDAQQVARFVRGLRWAIQDRVVMQTIYTLTEAIALAIKAATQLDKSKAAVIARNSFDNNRAIVNKGKAPMTQPYLSSTTRGTSSSGGPTKPVNIVSSKEKMADSKQRRTRMKWPIFMKRKSGSSENIVSKAMVTKLGLQTKKTLHRIRLVGLNRVLNLKVVLGPIKEEFSIVESKSKGKPIFLVDEDKFIEETKEAKEIFAVVVRGEVGKESMEIPPVLIPLLEEF</sequence>
<evidence type="ECO:0000313" key="2">
    <source>
        <dbReference type="EMBL" id="KAG6774961.1"/>
    </source>
</evidence>
<keyword evidence="3" id="KW-1185">Reference proteome</keyword>
<protein>
    <submittedName>
        <fullName evidence="2">Uncharacterized protein</fullName>
    </submittedName>
</protein>
<feature type="compositionally biased region" description="Low complexity" evidence="1">
    <location>
        <begin position="86"/>
        <end position="97"/>
    </location>
</feature>
<reference evidence="2" key="1">
    <citation type="journal article" date="2020" name="bioRxiv">
        <title>Hybrid origin of Populus tomentosa Carr. identified through genome sequencing and phylogenomic analysis.</title>
        <authorList>
            <person name="An X."/>
            <person name="Gao K."/>
            <person name="Chen Z."/>
            <person name="Li J."/>
            <person name="Yang X."/>
            <person name="Yang X."/>
            <person name="Zhou J."/>
            <person name="Guo T."/>
            <person name="Zhao T."/>
            <person name="Huang S."/>
            <person name="Miao D."/>
            <person name="Khan W.U."/>
            <person name="Rao P."/>
            <person name="Ye M."/>
            <person name="Lei B."/>
            <person name="Liao W."/>
            <person name="Wang J."/>
            <person name="Ji L."/>
            <person name="Li Y."/>
            <person name="Guo B."/>
            <person name="Mustafa N.S."/>
            <person name="Li S."/>
            <person name="Yun Q."/>
            <person name="Keller S.R."/>
            <person name="Mao J."/>
            <person name="Zhang R."/>
            <person name="Strauss S.H."/>
        </authorList>
    </citation>
    <scope>NUCLEOTIDE SEQUENCE</scope>
    <source>
        <strain evidence="2">GM15</strain>
        <tissue evidence="2">Leaf</tissue>
    </source>
</reference>
<dbReference type="Proteomes" id="UP000886885">
    <property type="component" value="Chromosome 5A"/>
</dbReference>